<feature type="domain" description="C2H2-type" evidence="1">
    <location>
        <begin position="18"/>
        <end position="40"/>
    </location>
</feature>
<gene>
    <name evidence="2" type="ordered locus">Ngar_c27660</name>
</gene>
<evidence type="ECO:0000259" key="1">
    <source>
        <dbReference type="PROSITE" id="PS00028"/>
    </source>
</evidence>
<dbReference type="KEGG" id="nga:Ngar_c27660"/>
<dbReference type="HOGENOM" id="CLU_3075476_0_0_2"/>
<sequence>MGVSVNGHQGMLDRIYFCNNCKAVFLFQADVEYHNMTSGHSSIKTLSFDEYYNKN</sequence>
<name>K0ILU9_NITGG</name>
<protein>
    <recommendedName>
        <fullName evidence="1">C2H2-type domain-containing protein</fullName>
    </recommendedName>
</protein>
<dbReference type="AlphaFoldDB" id="K0ILU9"/>
<dbReference type="PROSITE" id="PS00028">
    <property type="entry name" value="ZINC_FINGER_C2H2_1"/>
    <property type="match status" value="1"/>
</dbReference>
<dbReference type="Proteomes" id="UP000008037">
    <property type="component" value="Chromosome"/>
</dbReference>
<evidence type="ECO:0000313" key="3">
    <source>
        <dbReference type="Proteomes" id="UP000008037"/>
    </source>
</evidence>
<dbReference type="EMBL" id="CP002408">
    <property type="protein sequence ID" value="AFU59687.1"/>
    <property type="molecule type" value="Genomic_DNA"/>
</dbReference>
<dbReference type="BioCyc" id="CNIT1237085:G1324-2766-MONOMER"/>
<accession>K0ILU9</accession>
<reference evidence="2 3" key="1">
    <citation type="journal article" date="2012" name="Environ. Microbiol.">
        <title>The genome of the ammonia-oxidizing Candidatus Nitrososphaera gargensis: insights into metabolic versatility and environmental adaptations.</title>
        <authorList>
            <person name="Spang A."/>
            <person name="Poehlein A."/>
            <person name="Offre P."/>
            <person name="Zumbragel S."/>
            <person name="Haider S."/>
            <person name="Rychlik N."/>
            <person name="Nowka B."/>
            <person name="Schmeisser C."/>
            <person name="Lebedeva E.V."/>
            <person name="Rattei T."/>
            <person name="Bohm C."/>
            <person name="Schmid M."/>
            <person name="Galushko A."/>
            <person name="Hatzenpichler R."/>
            <person name="Weinmaier T."/>
            <person name="Daniel R."/>
            <person name="Schleper C."/>
            <person name="Spieck E."/>
            <person name="Streit W."/>
            <person name="Wagner M."/>
        </authorList>
    </citation>
    <scope>NUCLEOTIDE SEQUENCE [LARGE SCALE GENOMIC DNA]</scope>
    <source>
        <strain evidence="3">Ga9.2</strain>
    </source>
</reference>
<dbReference type="InParanoid" id="K0ILU9"/>
<organism evidence="2 3">
    <name type="scientific">Nitrososphaera gargensis (strain Ga9.2)</name>
    <dbReference type="NCBI Taxonomy" id="1237085"/>
    <lineage>
        <taxon>Archaea</taxon>
        <taxon>Nitrososphaerota</taxon>
        <taxon>Nitrososphaeria</taxon>
        <taxon>Nitrososphaerales</taxon>
        <taxon>Nitrososphaeraceae</taxon>
        <taxon>Nitrososphaera</taxon>
    </lineage>
</organism>
<keyword evidence="3" id="KW-1185">Reference proteome</keyword>
<evidence type="ECO:0000313" key="2">
    <source>
        <dbReference type="EMBL" id="AFU59687.1"/>
    </source>
</evidence>
<proteinExistence type="predicted"/>
<dbReference type="InterPro" id="IPR013087">
    <property type="entry name" value="Znf_C2H2_type"/>
</dbReference>